<dbReference type="GO" id="GO:0016998">
    <property type="term" value="P:cell wall macromolecule catabolic process"/>
    <property type="evidence" value="ECO:0007669"/>
    <property type="project" value="InterPro"/>
</dbReference>
<dbReference type="Gene3D" id="1.10.530.40">
    <property type="match status" value="1"/>
</dbReference>
<keyword evidence="7" id="KW-0472">Membrane</keyword>
<dbReference type="AlphaFoldDB" id="A0A5E4X1C2"/>
<dbReference type="PANTHER" id="PTHR38107">
    <property type="match status" value="1"/>
</dbReference>
<dbReference type="GO" id="GO:0042742">
    <property type="term" value="P:defense response to bacterium"/>
    <property type="evidence" value="ECO:0007669"/>
    <property type="project" value="UniProtKB-KW"/>
</dbReference>
<dbReference type="HAMAP" id="MF_04136">
    <property type="entry name" value="SAR_ENDOLYSIN"/>
    <property type="match status" value="1"/>
</dbReference>
<comment type="catalytic activity">
    <reaction evidence="1 6">
        <text>Hydrolysis of (1-&gt;4)-beta-linkages between N-acetylmuramic acid and N-acetyl-D-glucosamine residues in a peptidoglycan and between N-acetyl-D-glucosamine residues in chitodextrins.</text>
        <dbReference type="EC" id="3.2.1.17"/>
    </reaction>
</comment>
<reference evidence="8 9" key="1">
    <citation type="submission" date="2019-08" db="EMBL/GenBank/DDBJ databases">
        <authorList>
            <person name="Peeters C."/>
        </authorList>
    </citation>
    <scope>NUCLEOTIDE SEQUENCE [LARGE SCALE GENOMIC DNA]</scope>
    <source>
        <strain evidence="8 9">LMG 31012</strain>
    </source>
</reference>
<dbReference type="RefSeq" id="WP_246171367.1">
    <property type="nucleotide sequence ID" value="NZ_CABPSH010000010.1"/>
</dbReference>
<protein>
    <recommendedName>
        <fullName evidence="6">Lysozyme</fullName>
        <ecNumber evidence="6">3.2.1.17</ecNumber>
    </recommendedName>
</protein>
<organism evidence="8 9">
    <name type="scientific">Pandoraea eparura</name>
    <dbReference type="NCBI Taxonomy" id="2508291"/>
    <lineage>
        <taxon>Bacteria</taxon>
        <taxon>Pseudomonadati</taxon>
        <taxon>Pseudomonadota</taxon>
        <taxon>Betaproteobacteria</taxon>
        <taxon>Burkholderiales</taxon>
        <taxon>Burkholderiaceae</taxon>
        <taxon>Pandoraea</taxon>
    </lineage>
</organism>
<dbReference type="InterPro" id="IPR034690">
    <property type="entry name" value="Endolysin_T4_type"/>
</dbReference>
<evidence type="ECO:0000256" key="5">
    <source>
        <dbReference type="ARBA" id="ARBA00023295"/>
    </source>
</evidence>
<dbReference type="InterPro" id="IPR023347">
    <property type="entry name" value="Lysozyme_dom_sf"/>
</dbReference>
<dbReference type="Proteomes" id="UP000400981">
    <property type="component" value="Unassembled WGS sequence"/>
</dbReference>
<gene>
    <name evidence="8" type="ORF">PEP31012_03622</name>
</gene>
<proteinExistence type="inferred from homology"/>
<dbReference type="CDD" id="cd16900">
    <property type="entry name" value="endolysin_R21-like"/>
    <property type="match status" value="1"/>
</dbReference>
<keyword evidence="2 6" id="KW-0929">Antimicrobial</keyword>
<evidence type="ECO:0000313" key="8">
    <source>
        <dbReference type="EMBL" id="VVE30049.1"/>
    </source>
</evidence>
<keyword evidence="5 6" id="KW-0326">Glycosidase</keyword>
<dbReference type="Pfam" id="PF00959">
    <property type="entry name" value="Phage_lysozyme"/>
    <property type="match status" value="1"/>
</dbReference>
<dbReference type="InterPro" id="IPR043688">
    <property type="entry name" value="SAR_endolysin-like"/>
</dbReference>
<evidence type="ECO:0000256" key="3">
    <source>
        <dbReference type="ARBA" id="ARBA00022638"/>
    </source>
</evidence>
<evidence type="ECO:0000256" key="4">
    <source>
        <dbReference type="ARBA" id="ARBA00022801"/>
    </source>
</evidence>
<evidence type="ECO:0000256" key="7">
    <source>
        <dbReference type="SAM" id="Phobius"/>
    </source>
</evidence>
<dbReference type="InterPro" id="IPR051018">
    <property type="entry name" value="Bacteriophage_GH24"/>
</dbReference>
<evidence type="ECO:0000313" key="9">
    <source>
        <dbReference type="Proteomes" id="UP000400981"/>
    </source>
</evidence>
<dbReference type="InterPro" id="IPR023346">
    <property type="entry name" value="Lysozyme-like_dom_sf"/>
</dbReference>
<name>A0A5E4X1C2_9BURK</name>
<dbReference type="InterPro" id="IPR002196">
    <property type="entry name" value="Glyco_hydro_24"/>
</dbReference>
<dbReference type="GO" id="GO:0003796">
    <property type="term" value="F:lysozyme activity"/>
    <property type="evidence" value="ECO:0007669"/>
    <property type="project" value="UniProtKB-EC"/>
</dbReference>
<keyword evidence="7" id="KW-0812">Transmembrane</keyword>
<sequence>MSDTSNPLIKRAMAVAAGGAVAIAAVLVPAFEGSRLSAYLDPVGIPTICYGHTAGVRVGQVKSQAQCDELLRGDLGIALTTVDRLVKVPMPETRRAALASFVYNAGAGNFASSTMLRKLNAGDPVGACNELPKWVYSKGQILPGLVQRREQERQLCLM</sequence>
<keyword evidence="7" id="KW-1133">Transmembrane helix</keyword>
<evidence type="ECO:0000256" key="1">
    <source>
        <dbReference type="ARBA" id="ARBA00000632"/>
    </source>
</evidence>
<dbReference type="EC" id="3.2.1.17" evidence="6"/>
<feature type="transmembrane region" description="Helical" evidence="7">
    <location>
        <begin position="12"/>
        <end position="31"/>
    </location>
</feature>
<keyword evidence="4 6" id="KW-0378">Hydrolase</keyword>
<comment type="similarity">
    <text evidence="6">Belongs to the glycosyl hydrolase 24 family.</text>
</comment>
<evidence type="ECO:0000256" key="6">
    <source>
        <dbReference type="RuleBase" id="RU003788"/>
    </source>
</evidence>
<keyword evidence="3 6" id="KW-0081">Bacteriolytic enzyme</keyword>
<dbReference type="GO" id="GO:0031640">
    <property type="term" value="P:killing of cells of another organism"/>
    <property type="evidence" value="ECO:0007669"/>
    <property type="project" value="UniProtKB-KW"/>
</dbReference>
<dbReference type="GO" id="GO:0009253">
    <property type="term" value="P:peptidoglycan catabolic process"/>
    <property type="evidence" value="ECO:0007669"/>
    <property type="project" value="InterPro"/>
</dbReference>
<dbReference type="HAMAP" id="MF_04110">
    <property type="entry name" value="ENDOLYSIN_T4"/>
    <property type="match status" value="1"/>
</dbReference>
<dbReference type="PANTHER" id="PTHR38107:SF3">
    <property type="entry name" value="LYSOZYME RRRD-RELATED"/>
    <property type="match status" value="1"/>
</dbReference>
<dbReference type="EMBL" id="CABPSH010000010">
    <property type="protein sequence ID" value="VVE30049.1"/>
    <property type="molecule type" value="Genomic_DNA"/>
</dbReference>
<keyword evidence="9" id="KW-1185">Reference proteome</keyword>
<evidence type="ECO:0000256" key="2">
    <source>
        <dbReference type="ARBA" id="ARBA00022529"/>
    </source>
</evidence>
<dbReference type="SUPFAM" id="SSF53955">
    <property type="entry name" value="Lysozyme-like"/>
    <property type="match status" value="1"/>
</dbReference>
<accession>A0A5E4X1C2</accession>